<keyword evidence="1" id="KW-0732">Signal</keyword>
<reference evidence="3" key="1">
    <citation type="submission" date="2025-08" db="UniProtKB">
        <authorList>
            <consortium name="Ensembl"/>
        </authorList>
    </citation>
    <scope>IDENTIFICATION</scope>
</reference>
<organism evidence="3 4">
    <name type="scientific">Buteo japonicus</name>
    <dbReference type="NCBI Taxonomy" id="224669"/>
    <lineage>
        <taxon>Eukaryota</taxon>
        <taxon>Metazoa</taxon>
        <taxon>Chordata</taxon>
        <taxon>Craniata</taxon>
        <taxon>Vertebrata</taxon>
        <taxon>Euteleostomi</taxon>
        <taxon>Archelosauria</taxon>
        <taxon>Archosauria</taxon>
        <taxon>Dinosauria</taxon>
        <taxon>Saurischia</taxon>
        <taxon>Theropoda</taxon>
        <taxon>Coelurosauria</taxon>
        <taxon>Aves</taxon>
        <taxon>Neognathae</taxon>
        <taxon>Neoaves</taxon>
        <taxon>Telluraves</taxon>
        <taxon>Accipitrimorphae</taxon>
        <taxon>Accipitriformes</taxon>
        <taxon>Accipitridae</taxon>
        <taxon>Accipitrinae</taxon>
        <taxon>Buteo</taxon>
    </lineage>
</organism>
<dbReference type="Gene3D" id="2.40.10.10">
    <property type="entry name" value="Trypsin-like serine proteases"/>
    <property type="match status" value="1"/>
</dbReference>
<evidence type="ECO:0000313" key="3">
    <source>
        <dbReference type="Ensembl" id="ENSBJAP00000020194.1"/>
    </source>
</evidence>
<dbReference type="Ensembl" id="ENSBJAT00000020769.1">
    <property type="protein sequence ID" value="ENSBJAP00000020194.1"/>
    <property type="gene ID" value="ENSBJAG00000013274.1"/>
</dbReference>
<evidence type="ECO:0000259" key="2">
    <source>
        <dbReference type="Pfam" id="PF00089"/>
    </source>
</evidence>
<dbReference type="SUPFAM" id="SSF50494">
    <property type="entry name" value="Trypsin-like serine proteases"/>
    <property type="match status" value="1"/>
</dbReference>
<feature type="domain" description="Peptidase S1" evidence="2">
    <location>
        <begin position="29"/>
        <end position="73"/>
    </location>
</feature>
<evidence type="ECO:0000313" key="4">
    <source>
        <dbReference type="Proteomes" id="UP000694555"/>
    </source>
</evidence>
<dbReference type="Pfam" id="PF00089">
    <property type="entry name" value="Trypsin"/>
    <property type="match status" value="1"/>
</dbReference>
<proteinExistence type="predicted"/>
<evidence type="ECO:0000256" key="1">
    <source>
        <dbReference type="SAM" id="SignalP"/>
    </source>
</evidence>
<feature type="chain" id="PRO_5034875745" description="Peptidase S1 domain-containing protein" evidence="1">
    <location>
        <begin position="21"/>
        <end position="84"/>
    </location>
</feature>
<dbReference type="InterPro" id="IPR001254">
    <property type="entry name" value="Trypsin_dom"/>
</dbReference>
<dbReference type="InterPro" id="IPR009003">
    <property type="entry name" value="Peptidase_S1_PA"/>
</dbReference>
<name>A0A8C0BRP4_9AVES</name>
<dbReference type="GO" id="GO:0004252">
    <property type="term" value="F:serine-type endopeptidase activity"/>
    <property type="evidence" value="ECO:0007669"/>
    <property type="project" value="InterPro"/>
</dbReference>
<reference evidence="3" key="2">
    <citation type="submission" date="2025-09" db="UniProtKB">
        <authorList>
            <consortium name="Ensembl"/>
        </authorList>
    </citation>
    <scope>IDENTIFICATION</scope>
</reference>
<dbReference type="InterPro" id="IPR043504">
    <property type="entry name" value="Peptidase_S1_PA_chymotrypsin"/>
</dbReference>
<dbReference type="GO" id="GO:0006508">
    <property type="term" value="P:proteolysis"/>
    <property type="evidence" value="ECO:0007669"/>
    <property type="project" value="InterPro"/>
</dbReference>
<dbReference type="Proteomes" id="UP000694555">
    <property type="component" value="Unplaced"/>
</dbReference>
<sequence>KMLPGQWICWLLIYLGPQFGNDFYGCRDIIGGHIVCPHSWPYMAAIQRKNLTECGGGALVEKQWGLRAVHCEELSYTGAILTLH</sequence>
<protein>
    <recommendedName>
        <fullName evidence="2">Peptidase S1 domain-containing protein</fullName>
    </recommendedName>
</protein>
<feature type="signal peptide" evidence="1">
    <location>
        <begin position="1"/>
        <end position="20"/>
    </location>
</feature>
<dbReference type="AlphaFoldDB" id="A0A8C0BRP4"/>
<keyword evidence="4" id="KW-1185">Reference proteome</keyword>
<accession>A0A8C0BRP4</accession>